<dbReference type="InterPro" id="IPR029044">
    <property type="entry name" value="Nucleotide-diphossugar_trans"/>
</dbReference>
<reference evidence="1" key="2">
    <citation type="journal article" date="2014" name="ISME J.">
        <title>Microbial stratification in low pH oxic and suboxic macroscopic growths along an acid mine drainage.</title>
        <authorList>
            <person name="Mendez-Garcia C."/>
            <person name="Mesa V."/>
            <person name="Sprenger R.R."/>
            <person name="Richter M."/>
            <person name="Diez M.S."/>
            <person name="Solano J."/>
            <person name="Bargiela R."/>
            <person name="Golyshina O.V."/>
            <person name="Manteca A."/>
            <person name="Ramos J.L."/>
            <person name="Gallego J.R."/>
            <person name="Llorente I."/>
            <person name="Martins Dos Santos V.A."/>
            <person name="Jensen O.N."/>
            <person name="Pelaez A.I."/>
            <person name="Sanchez J."/>
            <person name="Ferrer M."/>
        </authorList>
    </citation>
    <scope>NUCLEOTIDE SEQUENCE</scope>
</reference>
<organism evidence="1">
    <name type="scientific">mine drainage metagenome</name>
    <dbReference type="NCBI Taxonomy" id="410659"/>
    <lineage>
        <taxon>unclassified sequences</taxon>
        <taxon>metagenomes</taxon>
        <taxon>ecological metagenomes</taxon>
    </lineage>
</organism>
<dbReference type="GO" id="GO:0016740">
    <property type="term" value="F:transferase activity"/>
    <property type="evidence" value="ECO:0007669"/>
    <property type="project" value="UniProtKB-KW"/>
</dbReference>
<gene>
    <name evidence="1" type="ORF">B1A_17782</name>
</gene>
<comment type="caution">
    <text evidence="1">The sequence shown here is derived from an EMBL/GenBank/DDBJ whole genome shotgun (WGS) entry which is preliminary data.</text>
</comment>
<evidence type="ECO:0000313" key="1">
    <source>
        <dbReference type="EMBL" id="EQD36784.1"/>
    </source>
</evidence>
<protein>
    <submittedName>
        <fullName evidence="1">Glucose-1-phosphate thymidylyltransferase related protein</fullName>
    </submittedName>
</protein>
<dbReference type="AlphaFoldDB" id="T1A7B3"/>
<accession>T1A7B3</accession>
<name>T1A7B3_9ZZZZ</name>
<keyword evidence="1" id="KW-0808">Transferase</keyword>
<dbReference type="SUPFAM" id="SSF53448">
    <property type="entry name" value="Nucleotide-diphospho-sugar transferases"/>
    <property type="match status" value="1"/>
</dbReference>
<dbReference type="EMBL" id="AUZX01013089">
    <property type="protein sequence ID" value="EQD36784.1"/>
    <property type="molecule type" value="Genomic_DNA"/>
</dbReference>
<dbReference type="Gene3D" id="3.90.550.10">
    <property type="entry name" value="Spore Coat Polysaccharide Biosynthesis Protein SpsA, Chain A"/>
    <property type="match status" value="1"/>
</dbReference>
<proteinExistence type="predicted"/>
<sequence length="65" mass="7483">MKGIITAAGKGMRSGLDGKFRKEMLPMYDIRNGKLILRPIIDLIIYRMMENNINDIAVVFLQRTQ</sequence>
<reference evidence="1" key="1">
    <citation type="submission" date="2013-08" db="EMBL/GenBank/DDBJ databases">
        <authorList>
            <person name="Mendez C."/>
            <person name="Richter M."/>
            <person name="Ferrer M."/>
            <person name="Sanchez J."/>
        </authorList>
    </citation>
    <scope>NUCLEOTIDE SEQUENCE</scope>
</reference>